<dbReference type="Gene3D" id="1.20.1080.10">
    <property type="entry name" value="Glycerol uptake facilitator protein"/>
    <property type="match status" value="1"/>
</dbReference>
<feature type="transmembrane region" description="Helical" evidence="8">
    <location>
        <begin position="109"/>
        <end position="134"/>
    </location>
</feature>
<evidence type="ECO:0008006" key="11">
    <source>
        <dbReference type="Google" id="ProtNLM"/>
    </source>
</evidence>
<keyword evidence="3 7" id="KW-0813">Transport</keyword>
<proteinExistence type="inferred from homology"/>
<evidence type="ECO:0000256" key="3">
    <source>
        <dbReference type="ARBA" id="ARBA00022448"/>
    </source>
</evidence>
<feature type="transmembrane region" description="Helical" evidence="8">
    <location>
        <begin position="79"/>
        <end position="97"/>
    </location>
</feature>
<evidence type="ECO:0000256" key="5">
    <source>
        <dbReference type="ARBA" id="ARBA00022989"/>
    </source>
</evidence>
<feature type="transmembrane region" description="Helical" evidence="8">
    <location>
        <begin position="163"/>
        <end position="182"/>
    </location>
</feature>
<evidence type="ECO:0000256" key="7">
    <source>
        <dbReference type="RuleBase" id="RU000477"/>
    </source>
</evidence>
<evidence type="ECO:0000256" key="6">
    <source>
        <dbReference type="ARBA" id="ARBA00023136"/>
    </source>
</evidence>
<dbReference type="Proteomes" id="UP000216943">
    <property type="component" value="Unassembled WGS sequence"/>
</dbReference>
<dbReference type="AlphaFoldDB" id="A0A269TIE0"/>
<dbReference type="PRINTS" id="PR00783">
    <property type="entry name" value="MINTRINSICP"/>
</dbReference>
<keyword evidence="5 8" id="KW-1133">Transmembrane helix</keyword>
<dbReference type="OrthoDB" id="9807293at2"/>
<dbReference type="GO" id="GO:0005886">
    <property type="term" value="C:plasma membrane"/>
    <property type="evidence" value="ECO:0007669"/>
    <property type="project" value="TreeGrafter"/>
</dbReference>
<evidence type="ECO:0000313" key="10">
    <source>
        <dbReference type="Proteomes" id="UP000216943"/>
    </source>
</evidence>
<protein>
    <recommendedName>
        <fullName evidence="11">Glycerol uptake facilitator protein</fullName>
    </recommendedName>
</protein>
<organism evidence="9 10">
    <name type="scientific">Mycoplasmopsis agassizii</name>
    <dbReference type="NCBI Taxonomy" id="33922"/>
    <lineage>
        <taxon>Bacteria</taxon>
        <taxon>Bacillati</taxon>
        <taxon>Mycoplasmatota</taxon>
        <taxon>Mycoplasmoidales</taxon>
        <taxon>Metamycoplasmataceae</taxon>
        <taxon>Mycoplasmopsis</taxon>
    </lineage>
</organism>
<dbReference type="Pfam" id="PF00230">
    <property type="entry name" value="MIP"/>
    <property type="match status" value="1"/>
</dbReference>
<comment type="subcellular location">
    <subcellularLocation>
        <location evidence="1">Membrane</location>
        <topology evidence="1">Multi-pass membrane protein</topology>
    </subcellularLocation>
</comment>
<comment type="caution">
    <text evidence="9">The sequence shown here is derived from an EMBL/GenBank/DDBJ whole genome shotgun (WGS) entry which is preliminary data.</text>
</comment>
<evidence type="ECO:0000256" key="4">
    <source>
        <dbReference type="ARBA" id="ARBA00022692"/>
    </source>
</evidence>
<dbReference type="PANTHER" id="PTHR43829:SF9">
    <property type="entry name" value="AQUAPORIN-9"/>
    <property type="match status" value="1"/>
</dbReference>
<dbReference type="RefSeq" id="WP_095334904.1">
    <property type="nucleotide sequence ID" value="NZ_NQNY01000009.1"/>
</dbReference>
<dbReference type="InterPro" id="IPR023271">
    <property type="entry name" value="Aquaporin-like"/>
</dbReference>
<gene>
    <name evidence="9" type="ORF">CJJ23_03110</name>
</gene>
<evidence type="ECO:0000256" key="1">
    <source>
        <dbReference type="ARBA" id="ARBA00004141"/>
    </source>
</evidence>
<dbReference type="InterPro" id="IPR050363">
    <property type="entry name" value="MIP/Aquaporin"/>
</dbReference>
<evidence type="ECO:0000256" key="8">
    <source>
        <dbReference type="SAM" id="Phobius"/>
    </source>
</evidence>
<reference evidence="10" key="1">
    <citation type="submission" date="2017-08" db="EMBL/GenBank/DDBJ databases">
        <authorList>
            <person name="Alvarez-Ponce D."/>
            <person name="Weitzman C.L."/>
            <person name="Tillett R.L."/>
            <person name="Sandmeier F.C."/>
            <person name="Tracy C.R."/>
        </authorList>
    </citation>
    <scope>NUCLEOTIDE SEQUENCE [LARGE SCALE GENOMIC DNA]</scope>
    <source>
        <strain evidence="10">723</strain>
    </source>
</reference>
<sequence>MGPFTGQDLGVFFGAEFLGTFILLLLGNAVVAGGVLKGTKNPNAKWLLFSFAWMLAVFTGAAASGTIIANYIPSTLGRWALPSGLLNPVFTINNFIVNLHTGSSGLPVAFFFVGLIAQLLGAAVGQLFVVMLFWPQYKLTDDQGSIAATFHTGPSVRNYKFNFLTEVVATFMLVLLIAFVAGNAQIQTATGSTMVVGWIILAIALSLGTTTAYSLNPARDFMPRVILQLVKVPNKGKVDWSYAWVGSLGPITGGIIGVLVTPGLFY</sequence>
<dbReference type="PANTHER" id="PTHR43829">
    <property type="entry name" value="AQUAPORIN OR AQUAGLYCEROPORIN RELATED"/>
    <property type="match status" value="1"/>
</dbReference>
<evidence type="ECO:0000313" key="9">
    <source>
        <dbReference type="EMBL" id="PAK21239.1"/>
    </source>
</evidence>
<feature type="transmembrane region" description="Helical" evidence="8">
    <location>
        <begin position="48"/>
        <end position="73"/>
    </location>
</feature>
<dbReference type="InterPro" id="IPR000425">
    <property type="entry name" value="MIP"/>
</dbReference>
<feature type="transmembrane region" description="Helical" evidence="8">
    <location>
        <begin position="242"/>
        <end position="265"/>
    </location>
</feature>
<accession>A0A269TIE0</accession>
<comment type="similarity">
    <text evidence="2 7">Belongs to the MIP/aquaporin (TC 1.A.8) family.</text>
</comment>
<dbReference type="SUPFAM" id="SSF81338">
    <property type="entry name" value="Aquaporin-like"/>
    <property type="match status" value="1"/>
</dbReference>
<feature type="transmembrane region" description="Helical" evidence="8">
    <location>
        <begin position="12"/>
        <end position="36"/>
    </location>
</feature>
<dbReference type="EMBL" id="NQNY01000009">
    <property type="protein sequence ID" value="PAK21239.1"/>
    <property type="molecule type" value="Genomic_DNA"/>
</dbReference>
<keyword evidence="4 7" id="KW-0812">Transmembrane</keyword>
<feature type="transmembrane region" description="Helical" evidence="8">
    <location>
        <begin position="194"/>
        <end position="215"/>
    </location>
</feature>
<dbReference type="GO" id="GO:0015254">
    <property type="term" value="F:glycerol channel activity"/>
    <property type="evidence" value="ECO:0007669"/>
    <property type="project" value="TreeGrafter"/>
</dbReference>
<keyword evidence="6 8" id="KW-0472">Membrane</keyword>
<evidence type="ECO:0000256" key="2">
    <source>
        <dbReference type="ARBA" id="ARBA00006175"/>
    </source>
</evidence>
<name>A0A269TIE0_9BACT</name>